<feature type="binding site" evidence="12">
    <location>
        <position position="285"/>
    </location>
    <ligand>
        <name>K(+)</name>
        <dbReference type="ChEBI" id="CHEBI:29103"/>
    </ligand>
</feature>
<dbReference type="InterPro" id="IPR002139">
    <property type="entry name" value="Ribo/fructo_kinase"/>
</dbReference>
<keyword evidence="9 12" id="KW-0460">Magnesium</keyword>
<comment type="subcellular location">
    <subcellularLocation>
        <location evidence="12">Cytoplasm</location>
    </subcellularLocation>
</comment>
<evidence type="ECO:0000313" key="14">
    <source>
        <dbReference type="EMBL" id="AXC14264.1"/>
    </source>
</evidence>
<evidence type="ECO:0000256" key="6">
    <source>
        <dbReference type="ARBA" id="ARBA00022741"/>
    </source>
</evidence>
<dbReference type="PRINTS" id="PR00990">
    <property type="entry name" value="RIBOKINASE"/>
</dbReference>
<comment type="subunit">
    <text evidence="12">Homodimer.</text>
</comment>
<dbReference type="Gene3D" id="3.40.1190.20">
    <property type="match status" value="1"/>
</dbReference>
<feature type="active site" description="Proton acceptor" evidence="12">
    <location>
        <position position="250"/>
    </location>
</feature>
<evidence type="ECO:0000256" key="10">
    <source>
        <dbReference type="ARBA" id="ARBA00022958"/>
    </source>
</evidence>
<comment type="caution">
    <text evidence="12">Lacks conserved residue(s) required for the propagation of feature annotation.</text>
</comment>
<evidence type="ECO:0000256" key="3">
    <source>
        <dbReference type="ARBA" id="ARBA00016943"/>
    </source>
</evidence>
<dbReference type="KEGG" id="abas:ACPOL_5002"/>
<gene>
    <name evidence="12" type="primary">rbsK</name>
    <name evidence="14" type="ORF">ACPOL_5002</name>
</gene>
<evidence type="ECO:0000256" key="11">
    <source>
        <dbReference type="ARBA" id="ARBA00023277"/>
    </source>
</evidence>
<dbReference type="Proteomes" id="UP000253606">
    <property type="component" value="Chromosome"/>
</dbReference>
<accession>A0A2Z5G6H3</accession>
<evidence type="ECO:0000259" key="13">
    <source>
        <dbReference type="Pfam" id="PF00294"/>
    </source>
</evidence>
<keyword evidence="5 12" id="KW-0479">Metal-binding</keyword>
<evidence type="ECO:0000256" key="9">
    <source>
        <dbReference type="ARBA" id="ARBA00022842"/>
    </source>
</evidence>
<keyword evidence="12" id="KW-0963">Cytoplasm</keyword>
<name>A0A2Z5G6H3_9BACT</name>
<keyword evidence="4 12" id="KW-0808">Transferase</keyword>
<dbReference type="GO" id="GO:0005829">
    <property type="term" value="C:cytosol"/>
    <property type="evidence" value="ECO:0007669"/>
    <property type="project" value="TreeGrafter"/>
</dbReference>
<keyword evidence="10 12" id="KW-0630">Potassium</keyword>
<keyword evidence="6 12" id="KW-0547">Nucleotide-binding</keyword>
<dbReference type="InterPro" id="IPR029056">
    <property type="entry name" value="Ribokinase-like"/>
</dbReference>
<dbReference type="PANTHER" id="PTHR10584">
    <property type="entry name" value="SUGAR KINASE"/>
    <property type="match status" value="1"/>
</dbReference>
<feature type="binding site" evidence="12">
    <location>
        <position position="244"/>
    </location>
    <ligand>
        <name>K(+)</name>
        <dbReference type="ChEBI" id="CHEBI:29103"/>
    </ligand>
</feature>
<sequence>MVVGSINSDLVVGAERIPRPGETILGDSFAVFPGGKGANQAVAVAKLGYPCSMIGKLGRDSFGADLRSRLVEAGVDAAAVGEAEGPSGVALITREASGENSIVVVSGANALVSPSDIDAHRELILSAALVLVQLETPLDAVGALGEIAFRGGVPLMLDPAPAQSLPRELLKQLAWITPNTTEAEILLGASIDGFSLERARSRAEALLERGIRGVVLKMGEDGVYLATAGGIRAHVPAFAVKACDTTAAGDAFNGGFGVALSEGLEPVAAARFASAVAAISVTRQGAQPSMPTRAEVDAFLLRW</sequence>
<dbReference type="GO" id="GO:0005524">
    <property type="term" value="F:ATP binding"/>
    <property type="evidence" value="ECO:0007669"/>
    <property type="project" value="UniProtKB-UniRule"/>
</dbReference>
<dbReference type="EMBL" id="CP030840">
    <property type="protein sequence ID" value="AXC14264.1"/>
    <property type="molecule type" value="Genomic_DNA"/>
</dbReference>
<dbReference type="InterPro" id="IPR011877">
    <property type="entry name" value="Ribokinase"/>
</dbReference>
<protein>
    <recommendedName>
        <fullName evidence="3 12">Ribokinase</fullName>
        <shortName evidence="12">RK</shortName>
        <ecNumber evidence="2 12">2.7.1.15</ecNumber>
    </recommendedName>
</protein>
<feature type="binding site" evidence="12">
    <location>
        <position position="135"/>
    </location>
    <ligand>
        <name>substrate</name>
    </ligand>
</feature>
<feature type="binding site" evidence="12">
    <location>
        <position position="179"/>
    </location>
    <ligand>
        <name>ATP</name>
        <dbReference type="ChEBI" id="CHEBI:30616"/>
    </ligand>
</feature>
<dbReference type="GO" id="GO:0046872">
    <property type="term" value="F:metal ion binding"/>
    <property type="evidence" value="ECO:0007669"/>
    <property type="project" value="UniProtKB-KW"/>
</dbReference>
<keyword evidence="8 12" id="KW-0067">ATP-binding</keyword>
<feature type="binding site" evidence="12">
    <location>
        <position position="283"/>
    </location>
    <ligand>
        <name>K(+)</name>
        <dbReference type="ChEBI" id="CHEBI:29103"/>
    </ligand>
</feature>
<comment type="similarity">
    <text evidence="1">Belongs to the carbohydrate kinase pfkB family.</text>
</comment>
<dbReference type="GO" id="GO:0019303">
    <property type="term" value="P:D-ribose catabolic process"/>
    <property type="evidence" value="ECO:0007669"/>
    <property type="project" value="UniProtKB-UniRule"/>
</dbReference>
<keyword evidence="11 12" id="KW-0119">Carbohydrate metabolism</keyword>
<feature type="binding site" evidence="12">
    <location>
        <position position="246"/>
    </location>
    <ligand>
        <name>K(+)</name>
        <dbReference type="ChEBI" id="CHEBI:29103"/>
    </ligand>
</feature>
<feature type="binding site" evidence="12">
    <location>
        <position position="289"/>
    </location>
    <ligand>
        <name>K(+)</name>
        <dbReference type="ChEBI" id="CHEBI:29103"/>
    </ligand>
</feature>
<feature type="binding site" evidence="12">
    <location>
        <begin position="35"/>
        <end position="39"/>
    </location>
    <ligand>
        <name>substrate</name>
    </ligand>
</feature>
<evidence type="ECO:0000256" key="8">
    <source>
        <dbReference type="ARBA" id="ARBA00022840"/>
    </source>
</evidence>
<dbReference type="PROSITE" id="PS00583">
    <property type="entry name" value="PFKB_KINASES_1"/>
    <property type="match status" value="1"/>
</dbReference>
<organism evidence="14 15">
    <name type="scientific">Acidisarcina polymorpha</name>
    <dbReference type="NCBI Taxonomy" id="2211140"/>
    <lineage>
        <taxon>Bacteria</taxon>
        <taxon>Pseudomonadati</taxon>
        <taxon>Acidobacteriota</taxon>
        <taxon>Terriglobia</taxon>
        <taxon>Terriglobales</taxon>
        <taxon>Acidobacteriaceae</taxon>
        <taxon>Acidisarcina</taxon>
    </lineage>
</organism>
<dbReference type="NCBIfam" id="TIGR02152">
    <property type="entry name" value="D_ribokin_bact"/>
    <property type="match status" value="1"/>
</dbReference>
<dbReference type="EC" id="2.7.1.15" evidence="2 12"/>
<reference evidence="14 15" key="1">
    <citation type="journal article" date="2018" name="Front. Microbiol.">
        <title>Hydrolytic Capabilities as a Key to Environmental Success: Chitinolytic and Cellulolytic Acidobacteria From Acidic Sub-arctic Soils and Boreal Peatlands.</title>
        <authorList>
            <person name="Belova S.E."/>
            <person name="Ravin N.V."/>
            <person name="Pankratov T.A."/>
            <person name="Rakitin A.L."/>
            <person name="Ivanova A.A."/>
            <person name="Beletsky A.V."/>
            <person name="Mardanov A.V."/>
            <person name="Sinninghe Damste J.S."/>
            <person name="Dedysh S.N."/>
        </authorList>
    </citation>
    <scope>NUCLEOTIDE SEQUENCE [LARGE SCALE GENOMIC DNA]</scope>
    <source>
        <strain evidence="14 15">SBC82</strain>
    </source>
</reference>
<comment type="pathway">
    <text evidence="12">Carbohydrate metabolism; D-ribose degradation; D-ribose 5-phosphate from beta-D-ribopyranose: step 2/2.</text>
</comment>
<comment type="similarity">
    <text evidence="12">Belongs to the carbohydrate kinase PfkB family. Ribokinase subfamily.</text>
</comment>
<evidence type="ECO:0000256" key="2">
    <source>
        <dbReference type="ARBA" id="ARBA00012035"/>
    </source>
</evidence>
<keyword evidence="15" id="KW-1185">Reference proteome</keyword>
<evidence type="ECO:0000313" key="15">
    <source>
        <dbReference type="Proteomes" id="UP000253606"/>
    </source>
</evidence>
<feature type="binding site" evidence="12">
    <location>
        <position position="250"/>
    </location>
    <ligand>
        <name>substrate</name>
    </ligand>
</feature>
<feature type="binding site" evidence="12">
    <location>
        <begin position="217"/>
        <end position="222"/>
    </location>
    <ligand>
        <name>ATP</name>
        <dbReference type="ChEBI" id="CHEBI:30616"/>
    </ligand>
</feature>
<dbReference type="InterPro" id="IPR002173">
    <property type="entry name" value="Carboh/pur_kinase_PfkB_CS"/>
</dbReference>
<evidence type="ECO:0000256" key="4">
    <source>
        <dbReference type="ARBA" id="ARBA00022679"/>
    </source>
</evidence>
<dbReference type="PANTHER" id="PTHR10584:SF166">
    <property type="entry name" value="RIBOKINASE"/>
    <property type="match status" value="1"/>
</dbReference>
<feature type="binding site" evidence="12">
    <location>
        <begin position="249"/>
        <end position="250"/>
    </location>
    <ligand>
        <name>ATP</name>
        <dbReference type="ChEBI" id="CHEBI:30616"/>
    </ligand>
</feature>
<comment type="catalytic activity">
    <reaction evidence="12">
        <text>D-ribose + ATP = D-ribose 5-phosphate + ADP + H(+)</text>
        <dbReference type="Rhea" id="RHEA:13697"/>
        <dbReference type="ChEBI" id="CHEBI:15378"/>
        <dbReference type="ChEBI" id="CHEBI:30616"/>
        <dbReference type="ChEBI" id="CHEBI:47013"/>
        <dbReference type="ChEBI" id="CHEBI:78346"/>
        <dbReference type="ChEBI" id="CHEBI:456216"/>
        <dbReference type="EC" id="2.7.1.15"/>
    </reaction>
</comment>
<feature type="domain" description="Carbohydrate kinase PfkB" evidence="13">
    <location>
        <begin position="1"/>
        <end position="293"/>
    </location>
</feature>
<dbReference type="InterPro" id="IPR011611">
    <property type="entry name" value="PfkB_dom"/>
</dbReference>
<dbReference type="AlphaFoldDB" id="A0A2Z5G6H3"/>
<comment type="activity regulation">
    <text evidence="12">Activated by a monovalent cation that binds near, but not in, the active site. The most likely occupant of the site in vivo is potassium. Ion binding induces a conformational change that may alter substrate affinity.</text>
</comment>
<evidence type="ECO:0000256" key="12">
    <source>
        <dbReference type="HAMAP-Rule" id="MF_01987"/>
    </source>
</evidence>
<evidence type="ECO:0000256" key="7">
    <source>
        <dbReference type="ARBA" id="ARBA00022777"/>
    </source>
</evidence>
<dbReference type="SUPFAM" id="SSF53613">
    <property type="entry name" value="Ribokinase-like"/>
    <property type="match status" value="1"/>
</dbReference>
<proteinExistence type="inferred from homology"/>
<dbReference type="Pfam" id="PF00294">
    <property type="entry name" value="PfkB"/>
    <property type="match status" value="1"/>
</dbReference>
<evidence type="ECO:0000256" key="1">
    <source>
        <dbReference type="ARBA" id="ARBA00005380"/>
    </source>
</evidence>
<comment type="cofactor">
    <cofactor evidence="12">
        <name>Mg(2+)</name>
        <dbReference type="ChEBI" id="CHEBI:18420"/>
    </cofactor>
    <text evidence="12">Requires a divalent cation, most likely magnesium in vivo, as an electrophilic catalyst to aid phosphoryl group transfer. It is the chelate of the metal and the nucleotide that is the actual substrate.</text>
</comment>
<dbReference type="CDD" id="cd01174">
    <property type="entry name" value="ribokinase"/>
    <property type="match status" value="1"/>
</dbReference>
<comment type="function">
    <text evidence="12">Catalyzes the phosphorylation of ribose at O-5 in a reaction requiring ATP and magnesium. The resulting D-ribose-5-phosphate can then be used either for sythesis of nucleotides, histidine, and tryptophan, or as a component of the pentose phosphate pathway.</text>
</comment>
<dbReference type="HAMAP" id="MF_01987">
    <property type="entry name" value="Ribokinase"/>
    <property type="match status" value="1"/>
</dbReference>
<keyword evidence="7 12" id="KW-0418">Kinase</keyword>
<evidence type="ECO:0000256" key="5">
    <source>
        <dbReference type="ARBA" id="ARBA00022723"/>
    </source>
</evidence>
<dbReference type="UniPathway" id="UPA00916">
    <property type="reaction ID" value="UER00889"/>
</dbReference>
<feature type="binding site" evidence="12">
    <location>
        <position position="280"/>
    </location>
    <ligand>
        <name>K(+)</name>
        <dbReference type="ChEBI" id="CHEBI:29103"/>
    </ligand>
</feature>
<feature type="binding site" evidence="12">
    <location>
        <begin position="7"/>
        <end position="9"/>
    </location>
    <ligand>
        <name>substrate</name>
    </ligand>
</feature>
<dbReference type="GO" id="GO:0004747">
    <property type="term" value="F:ribokinase activity"/>
    <property type="evidence" value="ECO:0007669"/>
    <property type="project" value="UniProtKB-UniRule"/>
</dbReference>